<keyword evidence="3" id="KW-1185">Reference proteome</keyword>
<evidence type="ECO:0000256" key="1">
    <source>
        <dbReference type="SAM" id="MobiDB-lite"/>
    </source>
</evidence>
<reference evidence="2" key="2">
    <citation type="submission" date="2023-06" db="EMBL/GenBank/DDBJ databases">
        <authorList>
            <consortium name="Lawrence Berkeley National Laboratory"/>
            <person name="Mondo S.J."/>
            <person name="Hensen N."/>
            <person name="Bonometti L."/>
            <person name="Westerberg I."/>
            <person name="Brannstrom I.O."/>
            <person name="Guillou S."/>
            <person name="Cros-Aarteil S."/>
            <person name="Calhoun S."/>
            <person name="Haridas S."/>
            <person name="Kuo A."/>
            <person name="Pangilinan J."/>
            <person name="Riley R."/>
            <person name="Labutti K."/>
            <person name="Andreopoulos B."/>
            <person name="Lipzen A."/>
            <person name="Chen C."/>
            <person name="Yanf M."/>
            <person name="Daum C."/>
            <person name="Ng V."/>
            <person name="Clum A."/>
            <person name="Steindorff A."/>
            <person name="Ohm R."/>
            <person name="Martin F."/>
            <person name="Silar P."/>
            <person name="Natvig D."/>
            <person name="Lalanne C."/>
            <person name="Gautier V."/>
            <person name="Ament-Velasquez S.L."/>
            <person name="Kruys A."/>
            <person name="Hutchinson M.I."/>
            <person name="Powell A.J."/>
            <person name="Barry K."/>
            <person name="Miller A.N."/>
            <person name="Grigoriev I.V."/>
            <person name="Debuchy R."/>
            <person name="Gladieux P."/>
            <person name="Thoren M.H."/>
            <person name="Johannesson H."/>
        </authorList>
    </citation>
    <scope>NUCLEOTIDE SEQUENCE</scope>
    <source>
        <strain evidence="2">PSN324</strain>
    </source>
</reference>
<organism evidence="2 3">
    <name type="scientific">Cladorrhinum samala</name>
    <dbReference type="NCBI Taxonomy" id="585594"/>
    <lineage>
        <taxon>Eukaryota</taxon>
        <taxon>Fungi</taxon>
        <taxon>Dikarya</taxon>
        <taxon>Ascomycota</taxon>
        <taxon>Pezizomycotina</taxon>
        <taxon>Sordariomycetes</taxon>
        <taxon>Sordariomycetidae</taxon>
        <taxon>Sordariales</taxon>
        <taxon>Podosporaceae</taxon>
        <taxon>Cladorrhinum</taxon>
    </lineage>
</organism>
<feature type="region of interest" description="Disordered" evidence="1">
    <location>
        <begin position="233"/>
        <end position="262"/>
    </location>
</feature>
<protein>
    <submittedName>
        <fullName evidence="2">Uncharacterized protein</fullName>
    </submittedName>
</protein>
<comment type="caution">
    <text evidence="2">The sequence shown here is derived from an EMBL/GenBank/DDBJ whole genome shotgun (WGS) entry which is preliminary data.</text>
</comment>
<sequence length="262" mass="27911">MYGAVRWKQPIVRCAATDCGAAWKDPVPNLDQNLALSGQAHRDVPHPSQQARASTPLFAAFLRPPRAPRGKLSGVENRRQSRKHDFHLLNLHLPFAILSCCPLPSTPAWPSGSSNPVTRSRSVTDHIVRSNSGVAAASRIVIVSLPRFLVCPPTGPVPSPKQPTNCSAQPFGKSVEAIAIALSFTVAIAIAIASYSPDPATPGDSIGCDTGQNLSSVTLSSAPACAEEPCRGNLNQQHWDPGNWRRLAPASSERRATSAEHT</sequence>
<accession>A0AAV9HXC8</accession>
<evidence type="ECO:0000313" key="3">
    <source>
        <dbReference type="Proteomes" id="UP001321749"/>
    </source>
</evidence>
<dbReference type="AlphaFoldDB" id="A0AAV9HXC8"/>
<evidence type="ECO:0000313" key="2">
    <source>
        <dbReference type="EMBL" id="KAK4464152.1"/>
    </source>
</evidence>
<name>A0AAV9HXC8_9PEZI</name>
<feature type="compositionally biased region" description="Basic and acidic residues" evidence="1">
    <location>
        <begin position="252"/>
        <end position="262"/>
    </location>
</feature>
<dbReference type="EMBL" id="MU864951">
    <property type="protein sequence ID" value="KAK4464152.1"/>
    <property type="molecule type" value="Genomic_DNA"/>
</dbReference>
<reference evidence="2" key="1">
    <citation type="journal article" date="2023" name="Mol. Phylogenet. Evol.">
        <title>Genome-scale phylogeny and comparative genomics of the fungal order Sordariales.</title>
        <authorList>
            <person name="Hensen N."/>
            <person name="Bonometti L."/>
            <person name="Westerberg I."/>
            <person name="Brannstrom I.O."/>
            <person name="Guillou S."/>
            <person name="Cros-Aarteil S."/>
            <person name="Calhoun S."/>
            <person name="Haridas S."/>
            <person name="Kuo A."/>
            <person name="Mondo S."/>
            <person name="Pangilinan J."/>
            <person name="Riley R."/>
            <person name="LaButti K."/>
            <person name="Andreopoulos B."/>
            <person name="Lipzen A."/>
            <person name="Chen C."/>
            <person name="Yan M."/>
            <person name="Daum C."/>
            <person name="Ng V."/>
            <person name="Clum A."/>
            <person name="Steindorff A."/>
            <person name="Ohm R.A."/>
            <person name="Martin F."/>
            <person name="Silar P."/>
            <person name="Natvig D.O."/>
            <person name="Lalanne C."/>
            <person name="Gautier V."/>
            <person name="Ament-Velasquez S.L."/>
            <person name="Kruys A."/>
            <person name="Hutchinson M.I."/>
            <person name="Powell A.J."/>
            <person name="Barry K."/>
            <person name="Miller A.N."/>
            <person name="Grigoriev I.V."/>
            <person name="Debuchy R."/>
            <person name="Gladieux P."/>
            <person name="Hiltunen Thoren M."/>
            <person name="Johannesson H."/>
        </authorList>
    </citation>
    <scope>NUCLEOTIDE SEQUENCE</scope>
    <source>
        <strain evidence="2">PSN324</strain>
    </source>
</reference>
<gene>
    <name evidence="2" type="ORF">QBC42DRAFT_284712</name>
</gene>
<dbReference type="Proteomes" id="UP001321749">
    <property type="component" value="Unassembled WGS sequence"/>
</dbReference>
<proteinExistence type="predicted"/>